<dbReference type="PANTHER" id="PTHR42648:SF26">
    <property type="entry name" value="INTEGRASE CATALYTIC DOMAIN-CONTAINING PROTEIN"/>
    <property type="match status" value="1"/>
</dbReference>
<dbReference type="PANTHER" id="PTHR42648">
    <property type="entry name" value="TRANSPOSASE, PUTATIVE-RELATED"/>
    <property type="match status" value="1"/>
</dbReference>
<reference evidence="2" key="1">
    <citation type="submission" date="2019-12" db="EMBL/GenBank/DDBJ databases">
        <authorList>
            <person name="Scholes J."/>
        </authorList>
    </citation>
    <scope>NUCLEOTIDE SEQUENCE</scope>
</reference>
<evidence type="ECO:0000313" key="3">
    <source>
        <dbReference type="Proteomes" id="UP001153555"/>
    </source>
</evidence>
<dbReference type="InterPro" id="IPR012337">
    <property type="entry name" value="RNaseH-like_sf"/>
</dbReference>
<organism evidence="2 3">
    <name type="scientific">Striga hermonthica</name>
    <name type="common">Purple witchweed</name>
    <name type="synonym">Buchnera hermonthica</name>
    <dbReference type="NCBI Taxonomy" id="68872"/>
    <lineage>
        <taxon>Eukaryota</taxon>
        <taxon>Viridiplantae</taxon>
        <taxon>Streptophyta</taxon>
        <taxon>Embryophyta</taxon>
        <taxon>Tracheophyta</taxon>
        <taxon>Spermatophyta</taxon>
        <taxon>Magnoliopsida</taxon>
        <taxon>eudicotyledons</taxon>
        <taxon>Gunneridae</taxon>
        <taxon>Pentapetalae</taxon>
        <taxon>asterids</taxon>
        <taxon>lamiids</taxon>
        <taxon>Lamiales</taxon>
        <taxon>Orobanchaceae</taxon>
        <taxon>Buchnereae</taxon>
        <taxon>Striga</taxon>
    </lineage>
</organism>
<accession>A0A9N7MUY1</accession>
<comment type="caution">
    <text evidence="2">The sequence shown here is derived from an EMBL/GenBank/DDBJ whole genome shotgun (WGS) entry which is preliminary data.</text>
</comment>
<sequence length="148" mass="17158">VTAIINFVDHKTKFTWIYFLKHKSDASNAFIHFRTLVENRFSKKIKIVQSDGGTEYKPLSDFFHQNGITHRMSCPYTPEQNGSVERKHRHIVDSALSILAQSSVLKRYWDHAFSTAVYLLNRVPSKVLNFLSPFEALTGTKPDYKHTR</sequence>
<feature type="non-terminal residue" evidence="2">
    <location>
        <position position="148"/>
    </location>
</feature>
<evidence type="ECO:0000313" key="2">
    <source>
        <dbReference type="EMBL" id="CAA0814940.1"/>
    </source>
</evidence>
<dbReference type="OrthoDB" id="1750165at2759"/>
<protein>
    <recommendedName>
        <fullName evidence="1">Integrase catalytic domain-containing protein</fullName>
    </recommendedName>
</protein>
<evidence type="ECO:0000259" key="1">
    <source>
        <dbReference type="PROSITE" id="PS50994"/>
    </source>
</evidence>
<gene>
    <name evidence="2" type="ORF">SHERM_15095</name>
</gene>
<dbReference type="GO" id="GO:0015074">
    <property type="term" value="P:DNA integration"/>
    <property type="evidence" value="ECO:0007669"/>
    <property type="project" value="InterPro"/>
</dbReference>
<feature type="domain" description="Integrase catalytic" evidence="1">
    <location>
        <begin position="1"/>
        <end position="141"/>
    </location>
</feature>
<dbReference type="Proteomes" id="UP001153555">
    <property type="component" value="Unassembled WGS sequence"/>
</dbReference>
<dbReference type="InterPro" id="IPR036397">
    <property type="entry name" value="RNaseH_sf"/>
</dbReference>
<dbReference type="PROSITE" id="PS50994">
    <property type="entry name" value="INTEGRASE"/>
    <property type="match status" value="1"/>
</dbReference>
<keyword evidence="3" id="KW-1185">Reference proteome</keyword>
<dbReference type="InterPro" id="IPR039537">
    <property type="entry name" value="Retrotran_Ty1/copia-like"/>
</dbReference>
<dbReference type="InterPro" id="IPR001584">
    <property type="entry name" value="Integrase_cat-core"/>
</dbReference>
<dbReference type="GO" id="GO:0003676">
    <property type="term" value="F:nucleic acid binding"/>
    <property type="evidence" value="ECO:0007669"/>
    <property type="project" value="InterPro"/>
</dbReference>
<feature type="non-terminal residue" evidence="2">
    <location>
        <position position="1"/>
    </location>
</feature>
<dbReference type="Gene3D" id="3.30.420.10">
    <property type="entry name" value="Ribonuclease H-like superfamily/Ribonuclease H"/>
    <property type="match status" value="1"/>
</dbReference>
<name>A0A9N7MUY1_STRHE</name>
<dbReference type="AlphaFoldDB" id="A0A9N7MUY1"/>
<dbReference type="Pfam" id="PF00665">
    <property type="entry name" value="rve"/>
    <property type="match status" value="1"/>
</dbReference>
<dbReference type="EMBL" id="CACSLK010012233">
    <property type="protein sequence ID" value="CAA0814940.1"/>
    <property type="molecule type" value="Genomic_DNA"/>
</dbReference>
<dbReference type="SUPFAM" id="SSF53098">
    <property type="entry name" value="Ribonuclease H-like"/>
    <property type="match status" value="1"/>
</dbReference>
<proteinExistence type="predicted"/>